<dbReference type="Proteomes" id="UP000583387">
    <property type="component" value="Unassembled WGS sequence"/>
</dbReference>
<feature type="region of interest" description="Disordered" evidence="1">
    <location>
        <begin position="101"/>
        <end position="127"/>
    </location>
</feature>
<dbReference type="Pfam" id="PF11162">
    <property type="entry name" value="DUF2946"/>
    <property type="match status" value="1"/>
</dbReference>
<evidence type="ECO:0000256" key="2">
    <source>
        <dbReference type="SAM" id="Phobius"/>
    </source>
</evidence>
<dbReference type="InterPro" id="IPR021333">
    <property type="entry name" value="DUF2946"/>
</dbReference>
<sequence>MSPTLSRRQPLTAWVLYFSVLFGVLACGLGHGQMLGLQLNGIGGAFCSIDNKAQPSIDLAAGGQSDSQPSVPFNCPLCGSIVLGVALLFCLFWLRLASSTPRLRREQRSKAPPRYSWPSANPRASPL</sequence>
<accession>A0A7U7IC48</accession>
<keyword evidence="2" id="KW-0472">Membrane</keyword>
<evidence type="ECO:0008006" key="5">
    <source>
        <dbReference type="Google" id="ProtNLM"/>
    </source>
</evidence>
<evidence type="ECO:0000313" key="3">
    <source>
        <dbReference type="EMBL" id="CAD5109797.1"/>
    </source>
</evidence>
<protein>
    <recommendedName>
        <fullName evidence="5">DUF2946 domain-containing protein</fullName>
    </recommendedName>
</protein>
<keyword evidence="2" id="KW-0812">Transmembrane</keyword>
<evidence type="ECO:0000313" key="4">
    <source>
        <dbReference type="Proteomes" id="UP000583387"/>
    </source>
</evidence>
<name>A0A7U7IC48_9GAMM</name>
<keyword evidence="4" id="KW-1185">Reference proteome</keyword>
<dbReference type="EMBL" id="CAJFCI010000078">
    <property type="protein sequence ID" value="CAD5109797.1"/>
    <property type="molecule type" value="Genomic_DNA"/>
</dbReference>
<proteinExistence type="predicted"/>
<dbReference type="AlphaFoldDB" id="A0A7U7IC48"/>
<keyword evidence="2" id="KW-1133">Transmembrane helix</keyword>
<gene>
    <name evidence="3" type="ORF">PSEWESI4_04111</name>
</gene>
<reference evidence="3 4" key="1">
    <citation type="submission" date="2020-08" db="EMBL/GenBank/DDBJ databases">
        <authorList>
            <person name="Criscuolo A."/>
        </authorList>
    </citation>
    <scope>NUCLEOTIDE SEQUENCE [LARGE SCALE GENOMIC DNA]</scope>
    <source>
        <strain evidence="3">CIP111764</strain>
    </source>
</reference>
<evidence type="ECO:0000256" key="1">
    <source>
        <dbReference type="SAM" id="MobiDB-lite"/>
    </source>
</evidence>
<organism evidence="3 4">
    <name type="scientific">Zestomonas carbonaria</name>
    <dbReference type="NCBI Taxonomy" id="2762745"/>
    <lineage>
        <taxon>Bacteria</taxon>
        <taxon>Pseudomonadati</taxon>
        <taxon>Pseudomonadota</taxon>
        <taxon>Gammaproteobacteria</taxon>
        <taxon>Pseudomonadales</taxon>
        <taxon>Pseudomonadaceae</taxon>
        <taxon>Zestomonas</taxon>
    </lineage>
</organism>
<dbReference type="PROSITE" id="PS51257">
    <property type="entry name" value="PROKAR_LIPOPROTEIN"/>
    <property type="match status" value="1"/>
</dbReference>
<dbReference type="RefSeq" id="WP_187673107.1">
    <property type="nucleotide sequence ID" value="NZ_CAJFCI010000078.1"/>
</dbReference>
<comment type="caution">
    <text evidence="3">The sequence shown here is derived from an EMBL/GenBank/DDBJ whole genome shotgun (WGS) entry which is preliminary data.</text>
</comment>
<feature type="transmembrane region" description="Helical" evidence="2">
    <location>
        <begin position="71"/>
        <end position="94"/>
    </location>
</feature>